<evidence type="ECO:0000313" key="3">
    <source>
        <dbReference type="Proteomes" id="UP001605036"/>
    </source>
</evidence>
<feature type="region of interest" description="Disordered" evidence="1">
    <location>
        <begin position="44"/>
        <end position="84"/>
    </location>
</feature>
<dbReference type="AlphaFoldDB" id="A0ABD1YJN6"/>
<name>A0ABD1YJN6_9MARC</name>
<dbReference type="EMBL" id="JBHFFA010000004">
    <property type="protein sequence ID" value="KAL2630977.1"/>
    <property type="molecule type" value="Genomic_DNA"/>
</dbReference>
<reference evidence="2 3" key="1">
    <citation type="submission" date="2024-09" db="EMBL/GenBank/DDBJ databases">
        <title>Chromosome-scale assembly of Riccia fluitans.</title>
        <authorList>
            <person name="Paukszto L."/>
            <person name="Sawicki J."/>
            <person name="Karawczyk K."/>
            <person name="Piernik-Szablinska J."/>
            <person name="Szczecinska M."/>
            <person name="Mazdziarz M."/>
        </authorList>
    </citation>
    <scope>NUCLEOTIDE SEQUENCE [LARGE SCALE GENOMIC DNA]</scope>
    <source>
        <strain evidence="2">Rf_01</strain>
        <tissue evidence="2">Aerial parts of the thallus</tissue>
    </source>
</reference>
<evidence type="ECO:0000256" key="1">
    <source>
        <dbReference type="SAM" id="MobiDB-lite"/>
    </source>
</evidence>
<sequence>MSQDSVIHGSGRFAGPSDTYGLADQGVMQQPIGATEKTFVRALGNRHPSKGQPPREIWLQNSTGQRLKDREYSPEEGEGLRQHGLRGGSLYLVNVPPTTIQTLTTSQPNEL</sequence>
<comment type="caution">
    <text evidence="2">The sequence shown here is derived from an EMBL/GenBank/DDBJ whole genome shotgun (WGS) entry which is preliminary data.</text>
</comment>
<organism evidence="2 3">
    <name type="scientific">Riccia fluitans</name>
    <dbReference type="NCBI Taxonomy" id="41844"/>
    <lineage>
        <taxon>Eukaryota</taxon>
        <taxon>Viridiplantae</taxon>
        <taxon>Streptophyta</taxon>
        <taxon>Embryophyta</taxon>
        <taxon>Marchantiophyta</taxon>
        <taxon>Marchantiopsida</taxon>
        <taxon>Marchantiidae</taxon>
        <taxon>Marchantiales</taxon>
        <taxon>Ricciaceae</taxon>
        <taxon>Riccia</taxon>
    </lineage>
</organism>
<keyword evidence="3" id="KW-1185">Reference proteome</keyword>
<feature type="compositionally biased region" description="Basic and acidic residues" evidence="1">
    <location>
        <begin position="66"/>
        <end position="81"/>
    </location>
</feature>
<evidence type="ECO:0000313" key="2">
    <source>
        <dbReference type="EMBL" id="KAL2630977.1"/>
    </source>
</evidence>
<protein>
    <submittedName>
        <fullName evidence="2">Uncharacterized protein</fullName>
    </submittedName>
</protein>
<gene>
    <name evidence="2" type="ORF">R1flu_015663</name>
</gene>
<proteinExistence type="predicted"/>
<dbReference type="Proteomes" id="UP001605036">
    <property type="component" value="Unassembled WGS sequence"/>
</dbReference>
<feature type="region of interest" description="Disordered" evidence="1">
    <location>
        <begin position="1"/>
        <end position="29"/>
    </location>
</feature>
<accession>A0ABD1YJN6</accession>